<evidence type="ECO:0000256" key="6">
    <source>
        <dbReference type="ARBA" id="ARBA00023065"/>
    </source>
</evidence>
<evidence type="ECO:0000256" key="11">
    <source>
        <dbReference type="ARBA" id="ARBA00023303"/>
    </source>
</evidence>
<evidence type="ECO:0000259" key="13">
    <source>
        <dbReference type="Pfam" id="PF10613"/>
    </source>
</evidence>
<dbReference type="Gene3D" id="3.40.190.10">
    <property type="entry name" value="Periplasmic binding protein-like II"/>
    <property type="match status" value="2"/>
</dbReference>
<evidence type="ECO:0000256" key="8">
    <source>
        <dbReference type="ARBA" id="ARBA00023170"/>
    </source>
</evidence>
<keyword evidence="4 12" id="KW-0812">Transmembrane</keyword>
<dbReference type="InterPro" id="IPR052192">
    <property type="entry name" value="Insect_Ionotropic_Sensory_Rcpt"/>
</dbReference>
<evidence type="ECO:0000256" key="4">
    <source>
        <dbReference type="ARBA" id="ARBA00022692"/>
    </source>
</evidence>
<keyword evidence="5 12" id="KW-1133">Transmembrane helix</keyword>
<accession>A0A423T4J3</accession>
<organism evidence="14 15">
    <name type="scientific">Penaeus vannamei</name>
    <name type="common">Whiteleg shrimp</name>
    <name type="synonym">Litopenaeus vannamei</name>
    <dbReference type="NCBI Taxonomy" id="6689"/>
    <lineage>
        <taxon>Eukaryota</taxon>
        <taxon>Metazoa</taxon>
        <taxon>Ecdysozoa</taxon>
        <taxon>Arthropoda</taxon>
        <taxon>Crustacea</taxon>
        <taxon>Multicrustacea</taxon>
        <taxon>Malacostraca</taxon>
        <taxon>Eumalacostraca</taxon>
        <taxon>Eucarida</taxon>
        <taxon>Decapoda</taxon>
        <taxon>Dendrobranchiata</taxon>
        <taxon>Penaeoidea</taxon>
        <taxon>Penaeidae</taxon>
        <taxon>Penaeus</taxon>
    </lineage>
</organism>
<evidence type="ECO:0000256" key="3">
    <source>
        <dbReference type="ARBA" id="ARBA00022475"/>
    </source>
</evidence>
<evidence type="ECO:0000256" key="5">
    <source>
        <dbReference type="ARBA" id="ARBA00022989"/>
    </source>
</evidence>
<feature type="transmembrane region" description="Helical" evidence="12">
    <location>
        <begin position="350"/>
        <end position="372"/>
    </location>
</feature>
<name>A0A423T4J3_PENVA</name>
<dbReference type="GO" id="GO:0005886">
    <property type="term" value="C:plasma membrane"/>
    <property type="evidence" value="ECO:0007669"/>
    <property type="project" value="UniProtKB-SubCell"/>
</dbReference>
<comment type="subcellular location">
    <subcellularLocation>
        <location evidence="1">Cell membrane</location>
        <topology evidence="1">Multi-pass membrane protein</topology>
    </subcellularLocation>
</comment>
<dbReference type="Proteomes" id="UP000283509">
    <property type="component" value="Unassembled WGS sequence"/>
</dbReference>
<dbReference type="AlphaFoldDB" id="A0A423T4J3"/>
<evidence type="ECO:0000256" key="7">
    <source>
        <dbReference type="ARBA" id="ARBA00023136"/>
    </source>
</evidence>
<evidence type="ECO:0000256" key="9">
    <source>
        <dbReference type="ARBA" id="ARBA00023180"/>
    </source>
</evidence>
<reference evidence="14 15" key="1">
    <citation type="submission" date="2018-04" db="EMBL/GenBank/DDBJ databases">
        <authorList>
            <person name="Zhang X."/>
            <person name="Yuan J."/>
            <person name="Li F."/>
            <person name="Xiang J."/>
        </authorList>
    </citation>
    <scope>NUCLEOTIDE SEQUENCE [LARGE SCALE GENOMIC DNA]</scope>
    <source>
        <tissue evidence="14">Muscle</tissue>
    </source>
</reference>
<evidence type="ECO:0000313" key="15">
    <source>
        <dbReference type="Proteomes" id="UP000283509"/>
    </source>
</evidence>
<comment type="caution">
    <text evidence="14">The sequence shown here is derived from an EMBL/GenBank/DDBJ whole genome shotgun (WGS) entry which is preliminary data.</text>
</comment>
<keyword evidence="15" id="KW-1185">Reference proteome</keyword>
<evidence type="ECO:0000313" key="14">
    <source>
        <dbReference type="EMBL" id="ROT71361.1"/>
    </source>
</evidence>
<reference evidence="14 15" key="2">
    <citation type="submission" date="2019-01" db="EMBL/GenBank/DDBJ databases">
        <title>The decoding of complex shrimp genome reveals the adaptation for benthos swimmer, frequently molting mechanism and breeding impact on genome.</title>
        <authorList>
            <person name="Sun Y."/>
            <person name="Gao Y."/>
            <person name="Yu Y."/>
        </authorList>
    </citation>
    <scope>NUCLEOTIDE SEQUENCE [LARGE SCALE GENOMIC DNA]</scope>
    <source>
        <tissue evidence="14">Muscle</tissue>
    </source>
</reference>
<sequence>MAPDYRSWITSTFSRLAKWSRSYLSVVKAGSTEGFTLSLHARGNSTSPRCQKVCAGLVVAQLTDHNLAAEFSKTFTESLEHDQWLILTNQDMQEQLTSLYLPLNNKVTLVVFSEDMTSASLWESYQILQGGRPKLVRVGAWVLGRQSISETGLRLITIPGANVLPKRYLSQGSMSFGQLIAPERDVAQRRSDLTGLHLRCTVLPDTTTLVTRHHDGSLGLGGVFGNLFNLIQEIANFTSTCHIPIDRKYGSFENGKWTGMVADLVEDRADIAVALLDVTKERARDIDYLVSTGFSRYMVVMKRPSYSDFQWKTYIQEFHGHVWLLLLLSVVAMMLVIHVITAILPAEEKISLSESFTLVSGCIVAQGSWLNFRTVGARIAFLTAMLSGVLLMAHYTSYLVSALAAGHSLPQYITLKKVDQLGIPTGWTDGTAMSEYIRLSSDDTHRKLWKTIEQNKRRSLVKDPTEGLRRVLQETYLFIETESVLLRYKRDCQYHVIPLLGFNQLSSFTVRKDSPLVPIFNKM</sequence>
<protein>
    <recommendedName>
        <fullName evidence="13">Ionotropic glutamate receptor L-glutamate and glycine-binding domain-containing protein</fullName>
    </recommendedName>
</protein>
<keyword evidence="6" id="KW-0406">Ion transport</keyword>
<keyword evidence="11" id="KW-0407">Ion channel</keyword>
<keyword evidence="10" id="KW-1071">Ligand-gated ion channel</keyword>
<dbReference type="EMBL" id="QCYY01002305">
    <property type="protein sequence ID" value="ROT71361.1"/>
    <property type="molecule type" value="Genomic_DNA"/>
</dbReference>
<dbReference type="PANTHER" id="PTHR42643:SF24">
    <property type="entry name" value="IONOTROPIC RECEPTOR 60A"/>
    <property type="match status" value="1"/>
</dbReference>
<feature type="transmembrane region" description="Helical" evidence="12">
    <location>
        <begin position="379"/>
        <end position="400"/>
    </location>
</feature>
<keyword evidence="8" id="KW-0675">Receptor</keyword>
<feature type="domain" description="Ionotropic glutamate receptor L-glutamate and glycine-binding" evidence="13">
    <location>
        <begin position="220"/>
        <end position="290"/>
    </location>
</feature>
<keyword evidence="2" id="KW-0813">Transport</keyword>
<dbReference type="OrthoDB" id="6382689at2759"/>
<keyword evidence="3" id="KW-1003">Cell membrane</keyword>
<dbReference type="SUPFAM" id="SSF53850">
    <property type="entry name" value="Periplasmic binding protein-like II"/>
    <property type="match status" value="1"/>
</dbReference>
<evidence type="ECO:0000256" key="10">
    <source>
        <dbReference type="ARBA" id="ARBA00023286"/>
    </source>
</evidence>
<feature type="transmembrane region" description="Helical" evidence="12">
    <location>
        <begin position="322"/>
        <end position="344"/>
    </location>
</feature>
<evidence type="ECO:0000256" key="12">
    <source>
        <dbReference type="SAM" id="Phobius"/>
    </source>
</evidence>
<dbReference type="GO" id="GO:0015276">
    <property type="term" value="F:ligand-gated monoatomic ion channel activity"/>
    <property type="evidence" value="ECO:0007669"/>
    <property type="project" value="InterPro"/>
</dbReference>
<keyword evidence="9" id="KW-0325">Glycoprotein</keyword>
<keyword evidence="7 12" id="KW-0472">Membrane</keyword>
<evidence type="ECO:0000256" key="2">
    <source>
        <dbReference type="ARBA" id="ARBA00022448"/>
    </source>
</evidence>
<dbReference type="Pfam" id="PF10613">
    <property type="entry name" value="Lig_chan-Glu_bd"/>
    <property type="match status" value="1"/>
</dbReference>
<evidence type="ECO:0000256" key="1">
    <source>
        <dbReference type="ARBA" id="ARBA00004651"/>
    </source>
</evidence>
<dbReference type="PANTHER" id="PTHR42643">
    <property type="entry name" value="IONOTROPIC RECEPTOR 20A-RELATED"/>
    <property type="match status" value="1"/>
</dbReference>
<proteinExistence type="predicted"/>
<dbReference type="InterPro" id="IPR019594">
    <property type="entry name" value="Glu/Gly-bd"/>
</dbReference>
<gene>
    <name evidence="14" type="ORF">C7M84_010333</name>
</gene>